<accession>A0ABT3KFT9</accession>
<evidence type="ECO:0000256" key="5">
    <source>
        <dbReference type="ARBA" id="ARBA00023049"/>
    </source>
</evidence>
<organism evidence="7 8">
    <name type="scientific">Marinomonas rhodophyticola</name>
    <dbReference type="NCBI Taxonomy" id="2992803"/>
    <lineage>
        <taxon>Bacteria</taxon>
        <taxon>Pseudomonadati</taxon>
        <taxon>Pseudomonadota</taxon>
        <taxon>Gammaproteobacteria</taxon>
        <taxon>Oceanospirillales</taxon>
        <taxon>Oceanospirillaceae</taxon>
        <taxon>Marinomonas</taxon>
    </lineage>
</organism>
<proteinExistence type="predicted"/>
<evidence type="ECO:0000259" key="6">
    <source>
        <dbReference type="Pfam" id="PF14464"/>
    </source>
</evidence>
<comment type="caution">
    <text evidence="7">The sequence shown here is derived from an EMBL/GenBank/DDBJ whole genome shotgun (WGS) entry which is preliminary data.</text>
</comment>
<evidence type="ECO:0000256" key="3">
    <source>
        <dbReference type="ARBA" id="ARBA00022801"/>
    </source>
</evidence>
<dbReference type="Proteomes" id="UP001431181">
    <property type="component" value="Unassembled WGS sequence"/>
</dbReference>
<keyword evidence="2" id="KW-0479">Metal-binding</keyword>
<evidence type="ECO:0000256" key="2">
    <source>
        <dbReference type="ARBA" id="ARBA00022723"/>
    </source>
</evidence>
<keyword evidence="8" id="KW-1185">Reference proteome</keyword>
<dbReference type="Gene3D" id="3.40.140.10">
    <property type="entry name" value="Cytidine Deaminase, domain 2"/>
    <property type="match status" value="1"/>
</dbReference>
<sequence length="153" mass="17660">MQSLNRFVLHGGRLWSMNNGGYVYIDQKVLETIDQYRQIETKVPESGGFLCGYYKGVNLHVIDLTVPQPKDIQRRCAFQRLDPKHVDQARDLYINSGGKINCLGEWHTHPEKNPTPSYIDRQGWNIFNRNRPTQPAIFLIAGTQEVWIGAVKY</sequence>
<evidence type="ECO:0000256" key="1">
    <source>
        <dbReference type="ARBA" id="ARBA00022670"/>
    </source>
</evidence>
<keyword evidence="1" id="KW-0645">Protease</keyword>
<feature type="domain" description="JAB" evidence="6">
    <location>
        <begin position="42"/>
        <end position="125"/>
    </location>
</feature>
<dbReference type="SUPFAM" id="SSF102712">
    <property type="entry name" value="JAB1/MPN domain"/>
    <property type="match status" value="1"/>
</dbReference>
<evidence type="ECO:0000313" key="7">
    <source>
        <dbReference type="EMBL" id="MCW4629413.1"/>
    </source>
</evidence>
<name>A0ABT3KFT9_9GAMM</name>
<keyword evidence="5" id="KW-0482">Metalloprotease</keyword>
<dbReference type="EMBL" id="JAPEUL010000007">
    <property type="protein sequence ID" value="MCW4629413.1"/>
    <property type="molecule type" value="Genomic_DNA"/>
</dbReference>
<evidence type="ECO:0000256" key="4">
    <source>
        <dbReference type="ARBA" id="ARBA00022833"/>
    </source>
</evidence>
<dbReference type="Pfam" id="PF14464">
    <property type="entry name" value="Prok-JAB"/>
    <property type="match status" value="1"/>
</dbReference>
<keyword evidence="4" id="KW-0862">Zinc</keyword>
<gene>
    <name evidence="7" type="ORF">ONZ52_10740</name>
</gene>
<dbReference type="InterPro" id="IPR028090">
    <property type="entry name" value="JAB_dom_prok"/>
</dbReference>
<evidence type="ECO:0000313" key="8">
    <source>
        <dbReference type="Proteomes" id="UP001431181"/>
    </source>
</evidence>
<protein>
    <submittedName>
        <fullName evidence="7">Mov34/MPN/PAD-1 family protein</fullName>
    </submittedName>
</protein>
<reference evidence="7" key="1">
    <citation type="submission" date="2022-11" db="EMBL/GenBank/DDBJ databases">
        <title>Marinomonas sp. nov., isolated from marine algae.</title>
        <authorList>
            <person name="Choi D.G."/>
            <person name="Kim J.M."/>
            <person name="Lee J.K."/>
            <person name="Baek J.H."/>
            <person name="Jeon C.O."/>
        </authorList>
    </citation>
    <scope>NUCLEOTIDE SEQUENCE</scope>
    <source>
        <strain evidence="7">KJ51-3</strain>
    </source>
</reference>
<dbReference type="RefSeq" id="WP_265218605.1">
    <property type="nucleotide sequence ID" value="NZ_JAPEUL010000007.1"/>
</dbReference>
<keyword evidence="3" id="KW-0378">Hydrolase</keyword>